<dbReference type="Proteomes" id="UP000039865">
    <property type="component" value="Unassembled WGS sequence"/>
</dbReference>
<accession>A0A078AUT8</accession>
<name>A0A078AUT8_STYLE</name>
<feature type="coiled-coil region" evidence="1">
    <location>
        <begin position="125"/>
        <end position="370"/>
    </location>
</feature>
<dbReference type="AlphaFoldDB" id="A0A078AUT8"/>
<feature type="coiled-coil region" evidence="1">
    <location>
        <begin position="396"/>
        <end position="543"/>
    </location>
</feature>
<reference evidence="2 3" key="1">
    <citation type="submission" date="2014-06" db="EMBL/GenBank/DDBJ databases">
        <authorList>
            <person name="Swart Estienne"/>
        </authorList>
    </citation>
    <scope>NUCLEOTIDE SEQUENCE [LARGE SCALE GENOMIC DNA]</scope>
    <source>
        <strain evidence="2 3">130c</strain>
    </source>
</reference>
<dbReference type="OrthoDB" id="311279at2759"/>
<keyword evidence="3" id="KW-1185">Reference proteome</keyword>
<proteinExistence type="predicted"/>
<evidence type="ECO:0000256" key="1">
    <source>
        <dbReference type="SAM" id="Coils"/>
    </source>
</evidence>
<keyword evidence="1" id="KW-0175">Coiled coil</keyword>
<feature type="coiled-coil region" evidence="1">
    <location>
        <begin position="72"/>
        <end position="99"/>
    </location>
</feature>
<dbReference type="InParanoid" id="A0A078AUT8"/>
<sequence length="612" mass="74372">MDPMYQSMQEENENLVKALAYLEKQLEMTLIEKDQINALHLDFKAHYDQMVQQNTQFKKRLAEEHHARKDLEISQEQRLNDMKRAIDAKQREIEQMQNKMTLPIDSDIMRMKIQKDIEGRHRIELDQKQQENERMSEQYYESKRQLEVVKTQLDTFKHESEKELNDLREKHKQEVHEMMLENQALQSRADDKRDRELIRQLRRDLDENKRRITELLTDSTDLRRERDLAKMERNEMMIQFTKDLEEERNQKRVIQSELDRVQFKLQCAEEEKQKLLIKVEKKQSEIAHTQMEKNKYENILREKDSMIDTLNKQGQQLKEDLKQSEQQQAHLLQRLQDEERDFHMRQRKEVSKLQKEIEQLQVQILEQESNKRFDLEKSHSEFDRIQREYRIVSEEKRMAQMRVQDIQNEFESYRRQFEDRKYDQDLYENELRKLQDKHRECMQQIYQLKTDKEHLEKSLQLAQSEVNKFNDGFDAEIQMRNKERMDLQLKIQELITTNEKQKLENNRQIETYKSKYSQYKTKLKQANNSIHTLAERVAKYELQMVAERDGADIQSAHALGSARNIPSKINRRGQYSSQGMISDDEFNLNELQNDKMNEEIRKLLEENRRALQ</sequence>
<protein>
    <submittedName>
        <fullName evidence="2">Uncharacterized protein</fullName>
    </submittedName>
</protein>
<dbReference type="OMA" id="TQPIMSQ"/>
<organism evidence="2 3">
    <name type="scientific">Stylonychia lemnae</name>
    <name type="common">Ciliate</name>
    <dbReference type="NCBI Taxonomy" id="5949"/>
    <lineage>
        <taxon>Eukaryota</taxon>
        <taxon>Sar</taxon>
        <taxon>Alveolata</taxon>
        <taxon>Ciliophora</taxon>
        <taxon>Intramacronucleata</taxon>
        <taxon>Spirotrichea</taxon>
        <taxon>Stichotrichia</taxon>
        <taxon>Sporadotrichida</taxon>
        <taxon>Oxytrichidae</taxon>
        <taxon>Stylonychinae</taxon>
        <taxon>Stylonychia</taxon>
    </lineage>
</organism>
<dbReference type="EMBL" id="CCKQ01014210">
    <property type="protein sequence ID" value="CDW85959.1"/>
    <property type="molecule type" value="Genomic_DNA"/>
</dbReference>
<gene>
    <name evidence="2" type="primary">Contig11604.g12427</name>
    <name evidence="2" type="ORF">STYLEM_15050</name>
</gene>
<evidence type="ECO:0000313" key="2">
    <source>
        <dbReference type="EMBL" id="CDW85959.1"/>
    </source>
</evidence>
<evidence type="ECO:0000313" key="3">
    <source>
        <dbReference type="Proteomes" id="UP000039865"/>
    </source>
</evidence>